<dbReference type="RefSeq" id="WP_096055719.1">
    <property type="nucleotide sequence ID" value="NZ_CP023344.1"/>
</dbReference>
<dbReference type="EMBL" id="CP023344">
    <property type="protein sequence ID" value="ATC64087.1"/>
    <property type="molecule type" value="Genomic_DNA"/>
</dbReference>
<proteinExistence type="predicted"/>
<keyword evidence="3" id="KW-1185">Reference proteome</keyword>
<name>A0A290Q737_9BACT</name>
<evidence type="ECO:0000313" key="2">
    <source>
        <dbReference type="EMBL" id="ATC64087.1"/>
    </source>
</evidence>
<accession>A0A290Q737</accession>
<evidence type="ECO:0000313" key="3">
    <source>
        <dbReference type="Proteomes" id="UP000217265"/>
    </source>
</evidence>
<organism evidence="2 3">
    <name type="scientific">Nibricoccus aquaticus</name>
    <dbReference type="NCBI Taxonomy" id="2576891"/>
    <lineage>
        <taxon>Bacteria</taxon>
        <taxon>Pseudomonadati</taxon>
        <taxon>Verrucomicrobiota</taxon>
        <taxon>Opitutia</taxon>
        <taxon>Opitutales</taxon>
        <taxon>Opitutaceae</taxon>
        <taxon>Nibricoccus</taxon>
    </lineage>
</organism>
<dbReference type="KEGG" id="vbh:CMV30_09045"/>
<protein>
    <submittedName>
        <fullName evidence="2">Uncharacterized protein</fullName>
    </submittedName>
</protein>
<gene>
    <name evidence="2" type="ORF">CMV30_09045</name>
</gene>
<dbReference type="Proteomes" id="UP000217265">
    <property type="component" value="Chromosome"/>
</dbReference>
<evidence type="ECO:0000256" key="1">
    <source>
        <dbReference type="SAM" id="MobiDB-lite"/>
    </source>
</evidence>
<sequence>MAPRLLSLLTLIESALSQNESPSVAKGRPRRTVNFHKGLARLSFNDGSGAILLQGFTLADGQICVKAMLEWAGALKPGVQSVYPKEDFNWSGAAHRIAEAWMDGPPPEEAVMATSSSRESGEGDLAAAG</sequence>
<dbReference type="OrthoDB" id="196973at2"/>
<reference evidence="2 3" key="1">
    <citation type="submission" date="2017-09" db="EMBL/GenBank/DDBJ databases">
        <title>Complete genome sequence of Verrucomicrobial strain HZ-65, isolated from freshwater.</title>
        <authorList>
            <person name="Choi A."/>
        </authorList>
    </citation>
    <scope>NUCLEOTIDE SEQUENCE [LARGE SCALE GENOMIC DNA]</scope>
    <source>
        <strain evidence="2 3">HZ-65</strain>
    </source>
</reference>
<feature type="region of interest" description="Disordered" evidence="1">
    <location>
        <begin position="104"/>
        <end position="129"/>
    </location>
</feature>
<dbReference type="AlphaFoldDB" id="A0A290Q737"/>